<dbReference type="EMBL" id="CP025198">
    <property type="protein sequence ID" value="AXE40067.1"/>
    <property type="molecule type" value="Genomic_DNA"/>
</dbReference>
<name>A0A344UXR9_9ACTN</name>
<evidence type="ECO:0000313" key="5">
    <source>
        <dbReference type="EMBL" id="AXE40067.1"/>
    </source>
</evidence>
<dbReference type="InterPro" id="IPR028082">
    <property type="entry name" value="Peripla_BP_I"/>
</dbReference>
<comment type="similarity">
    <text evidence="2">Belongs to the bacterial solute-binding protein 2 family.</text>
</comment>
<sequence>MNARSRRTPDKEVMNISRRAMLGASAALLGSIPLAACTTGDEAVKPRTRKIESIGLMVQDMSNPFFAAMAKGARQAAASLNANLNVQDARLDLAEQYSQIDSFVLQGIDLVIISAIDSEGIAPALRKARNHGMIVIGVDSAAQGADATAMTNAVEAGEKSAEYLFKQMGGKGKILIVDGTPLQTIRDRVKGCKNVLAKYPGIKVAGHQSSNNDRASSLTVTTDMLTSARDVTGIWAMNDPSALGAVLAVEQAGLQDRIIVTGIDGSPEGVAELKRKNTPFIGFATQNPAEMVRQGVKAAQGIIEGHPPKSPKILIPSKLYTRETINTYPGW</sequence>
<dbReference type="AlphaFoldDB" id="A0A344UXR9"/>
<keyword evidence="6" id="KW-1185">Reference proteome</keyword>
<accession>A0A344UXR9</accession>
<dbReference type="CDD" id="cd06321">
    <property type="entry name" value="PBP1_ABC_sugar_binding-like"/>
    <property type="match status" value="1"/>
</dbReference>
<comment type="subcellular location">
    <subcellularLocation>
        <location evidence="1">Cell envelope</location>
    </subcellularLocation>
</comment>
<feature type="domain" description="Periplasmic binding protein" evidence="4">
    <location>
        <begin position="54"/>
        <end position="305"/>
    </location>
</feature>
<dbReference type="PROSITE" id="PS51318">
    <property type="entry name" value="TAT"/>
    <property type="match status" value="1"/>
</dbReference>
<dbReference type="InterPro" id="IPR006311">
    <property type="entry name" value="TAT_signal"/>
</dbReference>
<organism evidence="5 6">
    <name type="scientific">Acidipropionibacterium virtanenii</name>
    <dbReference type="NCBI Taxonomy" id="2057246"/>
    <lineage>
        <taxon>Bacteria</taxon>
        <taxon>Bacillati</taxon>
        <taxon>Actinomycetota</taxon>
        <taxon>Actinomycetes</taxon>
        <taxon>Propionibacteriales</taxon>
        <taxon>Propionibacteriaceae</taxon>
        <taxon>Acidipropionibacterium</taxon>
    </lineage>
</organism>
<evidence type="ECO:0000259" key="4">
    <source>
        <dbReference type="Pfam" id="PF13407"/>
    </source>
</evidence>
<dbReference type="Gene3D" id="3.40.50.2300">
    <property type="match status" value="2"/>
</dbReference>
<gene>
    <name evidence="5" type="primary">thpA</name>
    <name evidence="5" type="ORF">JS278_02933</name>
</gene>
<dbReference type="Pfam" id="PF13407">
    <property type="entry name" value="Peripla_BP_4"/>
    <property type="match status" value="1"/>
</dbReference>
<evidence type="ECO:0000256" key="2">
    <source>
        <dbReference type="ARBA" id="ARBA00007639"/>
    </source>
</evidence>
<dbReference type="GO" id="GO:0030313">
    <property type="term" value="C:cell envelope"/>
    <property type="evidence" value="ECO:0007669"/>
    <property type="project" value="UniProtKB-SubCell"/>
</dbReference>
<dbReference type="PANTHER" id="PTHR46847:SF2">
    <property type="entry name" value="ABC TRANSPORTER SUGAR-BINDING PROTEIN"/>
    <property type="match status" value="1"/>
</dbReference>
<dbReference type="SUPFAM" id="SSF53822">
    <property type="entry name" value="Periplasmic binding protein-like I"/>
    <property type="match status" value="1"/>
</dbReference>
<reference evidence="5 6" key="1">
    <citation type="submission" date="2017-12" db="EMBL/GenBank/DDBJ databases">
        <title>The whole genome sequence of the Acidipropionibacterium virtanenii sp. nov. type strain JS278.</title>
        <authorList>
            <person name="Laine P."/>
            <person name="Deptula P."/>
            <person name="Varmanen P."/>
            <person name="Auvinen P."/>
        </authorList>
    </citation>
    <scope>NUCLEOTIDE SEQUENCE [LARGE SCALE GENOMIC DNA]</scope>
    <source>
        <strain evidence="5 6">JS278</strain>
    </source>
</reference>
<protein>
    <submittedName>
        <fullName evidence="5">D-threitol-binding protein</fullName>
    </submittedName>
</protein>
<dbReference type="GO" id="GO:0030246">
    <property type="term" value="F:carbohydrate binding"/>
    <property type="evidence" value="ECO:0007669"/>
    <property type="project" value="UniProtKB-ARBA"/>
</dbReference>
<evidence type="ECO:0000313" key="6">
    <source>
        <dbReference type="Proteomes" id="UP000251995"/>
    </source>
</evidence>
<dbReference type="InterPro" id="IPR025997">
    <property type="entry name" value="SBP_2_dom"/>
</dbReference>
<dbReference type="KEGG" id="acij:JS278_02933"/>
<dbReference type="PANTHER" id="PTHR46847">
    <property type="entry name" value="D-ALLOSE-BINDING PERIPLASMIC PROTEIN-RELATED"/>
    <property type="match status" value="1"/>
</dbReference>
<evidence type="ECO:0000256" key="3">
    <source>
        <dbReference type="ARBA" id="ARBA00022729"/>
    </source>
</evidence>
<proteinExistence type="inferred from homology"/>
<dbReference type="Proteomes" id="UP000251995">
    <property type="component" value="Chromosome"/>
</dbReference>
<keyword evidence="3" id="KW-0732">Signal</keyword>
<evidence type="ECO:0000256" key="1">
    <source>
        <dbReference type="ARBA" id="ARBA00004196"/>
    </source>
</evidence>